<reference evidence="2 3" key="1">
    <citation type="submission" date="2017-03" db="EMBL/GenBank/DDBJ databases">
        <title>Foreign affairs: Plasmid Transfer between Roseobacters and Rhizobia.</title>
        <authorList>
            <person name="Bartling P."/>
            <person name="Bunk B."/>
            <person name="Overmann J."/>
            <person name="Brinkmann H."/>
            <person name="Petersen J."/>
        </authorList>
    </citation>
    <scope>NUCLEOTIDE SEQUENCE [LARGE SCALE GENOMIC DNA]</scope>
    <source>
        <strain evidence="2 3">MACL11</strain>
    </source>
</reference>
<protein>
    <recommendedName>
        <fullName evidence="1">DUF6538 domain-containing protein</fullName>
    </recommendedName>
</protein>
<gene>
    <name evidence="2" type="ORF">Mame_02882</name>
</gene>
<proteinExistence type="predicted"/>
<name>A0A1U9Z3C2_9HYPH</name>
<dbReference type="InterPro" id="IPR046668">
    <property type="entry name" value="DUF6538"/>
</dbReference>
<evidence type="ECO:0000313" key="2">
    <source>
        <dbReference type="EMBL" id="AQZ52205.1"/>
    </source>
</evidence>
<dbReference type="KEGG" id="mmed:Mame_02882"/>
<feature type="domain" description="DUF6538" evidence="1">
    <location>
        <begin position="3"/>
        <end position="51"/>
    </location>
</feature>
<evidence type="ECO:0000259" key="1">
    <source>
        <dbReference type="Pfam" id="PF20172"/>
    </source>
</evidence>
<sequence>MSLMRRGSAFCIRRRVPKRFAAVKTRSEIWLNLHTDSETRANVEAPLIWVEQIAARETRLASDTEDAGMRFQAATELAQRRGYRYLTVEKVAALPRAELLERIETVDAQRSEPREAAALLGGVAEPNWARLAEGWAREARFFAGLLTLSFATIGIYPSS</sequence>
<dbReference type="Proteomes" id="UP000191135">
    <property type="component" value="Chromosome"/>
</dbReference>
<organism evidence="2 3">
    <name type="scientific">Martelella mediterranea DSM 17316</name>
    <dbReference type="NCBI Taxonomy" id="1122214"/>
    <lineage>
        <taxon>Bacteria</taxon>
        <taxon>Pseudomonadati</taxon>
        <taxon>Pseudomonadota</taxon>
        <taxon>Alphaproteobacteria</taxon>
        <taxon>Hyphomicrobiales</taxon>
        <taxon>Aurantimonadaceae</taxon>
        <taxon>Martelella</taxon>
    </lineage>
</organism>
<dbReference type="AlphaFoldDB" id="A0A1U9Z3C2"/>
<keyword evidence="3" id="KW-1185">Reference proteome</keyword>
<dbReference type="Pfam" id="PF20172">
    <property type="entry name" value="DUF6538"/>
    <property type="match status" value="1"/>
</dbReference>
<evidence type="ECO:0000313" key="3">
    <source>
        <dbReference type="Proteomes" id="UP000191135"/>
    </source>
</evidence>
<dbReference type="eggNOG" id="COG0582">
    <property type="taxonomic scope" value="Bacteria"/>
</dbReference>
<accession>A0A1U9Z3C2</accession>
<dbReference type="EMBL" id="CP020330">
    <property type="protein sequence ID" value="AQZ52205.1"/>
    <property type="molecule type" value="Genomic_DNA"/>
</dbReference>